<dbReference type="Proteomes" id="UP001219525">
    <property type="component" value="Unassembled WGS sequence"/>
</dbReference>
<feature type="region of interest" description="Disordered" evidence="2">
    <location>
        <begin position="417"/>
        <end position="436"/>
    </location>
</feature>
<feature type="compositionally biased region" description="Polar residues" evidence="2">
    <location>
        <begin position="421"/>
        <end position="436"/>
    </location>
</feature>
<feature type="coiled-coil region" evidence="1">
    <location>
        <begin position="525"/>
        <end position="580"/>
    </location>
</feature>
<keyword evidence="3" id="KW-0732">Signal</keyword>
<dbReference type="EMBL" id="JARJCW010000109">
    <property type="protein sequence ID" value="KAJ7193292.1"/>
    <property type="molecule type" value="Genomic_DNA"/>
</dbReference>
<keyword evidence="1" id="KW-0175">Coiled coil</keyword>
<feature type="compositionally biased region" description="Gly residues" evidence="2">
    <location>
        <begin position="173"/>
        <end position="186"/>
    </location>
</feature>
<feature type="compositionally biased region" description="Gly residues" evidence="2">
    <location>
        <begin position="114"/>
        <end position="131"/>
    </location>
</feature>
<comment type="caution">
    <text evidence="4">The sequence shown here is derived from an EMBL/GenBank/DDBJ whole genome shotgun (WGS) entry which is preliminary data.</text>
</comment>
<feature type="compositionally biased region" description="Low complexity" evidence="2">
    <location>
        <begin position="132"/>
        <end position="155"/>
    </location>
</feature>
<evidence type="ECO:0000313" key="4">
    <source>
        <dbReference type="EMBL" id="KAJ7193292.1"/>
    </source>
</evidence>
<evidence type="ECO:0000256" key="1">
    <source>
        <dbReference type="SAM" id="Coils"/>
    </source>
</evidence>
<feature type="coiled-coil region" evidence="1">
    <location>
        <begin position="313"/>
        <end position="374"/>
    </location>
</feature>
<feature type="chain" id="PRO_5041994623" evidence="3">
    <location>
        <begin position="20"/>
        <end position="661"/>
    </location>
</feature>
<feature type="signal peptide" evidence="3">
    <location>
        <begin position="1"/>
        <end position="19"/>
    </location>
</feature>
<name>A0AAD6UVJ7_9AGAR</name>
<accession>A0AAD6UVJ7</accession>
<reference evidence="4" key="1">
    <citation type="submission" date="2023-03" db="EMBL/GenBank/DDBJ databases">
        <title>Massive genome expansion in bonnet fungi (Mycena s.s.) driven by repeated elements and novel gene families across ecological guilds.</title>
        <authorList>
            <consortium name="Lawrence Berkeley National Laboratory"/>
            <person name="Harder C.B."/>
            <person name="Miyauchi S."/>
            <person name="Viragh M."/>
            <person name="Kuo A."/>
            <person name="Thoen E."/>
            <person name="Andreopoulos B."/>
            <person name="Lu D."/>
            <person name="Skrede I."/>
            <person name="Drula E."/>
            <person name="Henrissat B."/>
            <person name="Morin E."/>
            <person name="Kohler A."/>
            <person name="Barry K."/>
            <person name="LaButti K."/>
            <person name="Morin E."/>
            <person name="Salamov A."/>
            <person name="Lipzen A."/>
            <person name="Mereny Z."/>
            <person name="Hegedus B."/>
            <person name="Baldrian P."/>
            <person name="Stursova M."/>
            <person name="Weitz H."/>
            <person name="Taylor A."/>
            <person name="Grigoriev I.V."/>
            <person name="Nagy L.G."/>
            <person name="Martin F."/>
            <person name="Kauserud H."/>
        </authorList>
    </citation>
    <scope>NUCLEOTIDE SEQUENCE</scope>
    <source>
        <strain evidence="4">9144</strain>
    </source>
</reference>
<gene>
    <name evidence="4" type="ORF">GGX14DRAFT_588894</name>
</gene>
<sequence>MRAIHWAMAWAAVLRRTAPTSIPTILDGVERYEGIWRGRAVAGEAVRASTTSDWDASMWKPKTYSIDNPPAASAASPTNTSSHDAEGSMPPKVSAWGQSENGGKSGWGDTSDAGGWGGAGGGASWGNGATSGWGDATSSGWGTGGEETAAALATAPKPGPVPAASGRSTGAGTTTGWGGGTAGGWGDAAATPATTTGWNTESAPGRSGGTAEATSGWGATMSASWTLEPKTAPAPILSRPKDLQLDTNSRVAVDAPPPPQSASSYRANSVDPFGTPNTATSPQSAFPSLTAPCSEDMTRSQIHSGIVKNFVRVTRIRLELDELKRQLSEWKTVQLSPQFHRVSTRTGDHLNTIRRELTSQISTVEARLKAAENDLLSFPELPSSVPTDIADIDKETMDFTVELERWVTSFTGYVERETGRPSASSSTSNMDVDTQPDSAVPRVVDVMKRVKELEERLEEMDEQIFYAQISFHQERSADNAVQAVHSKRDDGLGREKAAGESGLVCELRDLVDGADSNMRREAERVVLLIESHEQANQRIATLEAQQVQHRRLKEEMQLQLEQLEQQKQQRGAQLQLMREQVARFAQRPDTAPILDRAVLTHVQETIKAMIDEEIVPALKALGVQYTEAIQQRMNSLQESIQPALDETEAICRRAEMTQSNI</sequence>
<feature type="region of interest" description="Disordered" evidence="2">
    <location>
        <begin position="65"/>
        <end position="216"/>
    </location>
</feature>
<feature type="compositionally biased region" description="Low complexity" evidence="2">
    <location>
        <begin position="68"/>
        <end position="82"/>
    </location>
</feature>
<evidence type="ECO:0000256" key="3">
    <source>
        <dbReference type="SAM" id="SignalP"/>
    </source>
</evidence>
<proteinExistence type="predicted"/>
<keyword evidence="5" id="KW-1185">Reference proteome</keyword>
<feature type="compositionally biased region" description="Low complexity" evidence="2">
    <location>
        <begin position="187"/>
        <end position="200"/>
    </location>
</feature>
<evidence type="ECO:0000256" key="2">
    <source>
        <dbReference type="SAM" id="MobiDB-lite"/>
    </source>
</evidence>
<organism evidence="4 5">
    <name type="scientific">Mycena pura</name>
    <dbReference type="NCBI Taxonomy" id="153505"/>
    <lineage>
        <taxon>Eukaryota</taxon>
        <taxon>Fungi</taxon>
        <taxon>Dikarya</taxon>
        <taxon>Basidiomycota</taxon>
        <taxon>Agaricomycotina</taxon>
        <taxon>Agaricomycetes</taxon>
        <taxon>Agaricomycetidae</taxon>
        <taxon>Agaricales</taxon>
        <taxon>Marasmiineae</taxon>
        <taxon>Mycenaceae</taxon>
        <taxon>Mycena</taxon>
    </lineage>
</organism>
<protein>
    <submittedName>
        <fullName evidence="4">Uncharacterized protein</fullName>
    </submittedName>
</protein>
<evidence type="ECO:0000313" key="5">
    <source>
        <dbReference type="Proteomes" id="UP001219525"/>
    </source>
</evidence>
<dbReference type="AlphaFoldDB" id="A0AAD6UVJ7"/>
<feature type="coiled-coil region" evidence="1">
    <location>
        <begin position="443"/>
        <end position="470"/>
    </location>
</feature>